<name>A0A0C3FU98_PILCF</name>
<feature type="region of interest" description="Disordered" evidence="1">
    <location>
        <begin position="368"/>
        <end position="404"/>
    </location>
</feature>
<feature type="compositionally biased region" description="Acidic residues" evidence="1">
    <location>
        <begin position="1"/>
        <end position="12"/>
    </location>
</feature>
<reference evidence="3" key="2">
    <citation type="submission" date="2015-01" db="EMBL/GenBank/DDBJ databases">
        <title>Evolutionary Origins and Diversification of the Mycorrhizal Mutualists.</title>
        <authorList>
            <consortium name="DOE Joint Genome Institute"/>
            <consortium name="Mycorrhizal Genomics Consortium"/>
            <person name="Kohler A."/>
            <person name="Kuo A."/>
            <person name="Nagy L.G."/>
            <person name="Floudas D."/>
            <person name="Copeland A."/>
            <person name="Barry K.W."/>
            <person name="Cichocki N."/>
            <person name="Veneault-Fourrey C."/>
            <person name="LaButti K."/>
            <person name="Lindquist E.A."/>
            <person name="Lipzen A."/>
            <person name="Lundell T."/>
            <person name="Morin E."/>
            <person name="Murat C."/>
            <person name="Riley R."/>
            <person name="Ohm R."/>
            <person name="Sun H."/>
            <person name="Tunlid A."/>
            <person name="Henrissat B."/>
            <person name="Grigoriev I.V."/>
            <person name="Hibbett D.S."/>
            <person name="Martin F."/>
        </authorList>
    </citation>
    <scope>NUCLEOTIDE SEQUENCE [LARGE SCALE GENOMIC DNA]</scope>
    <source>
        <strain evidence="3">F 1598</strain>
    </source>
</reference>
<evidence type="ECO:0000256" key="1">
    <source>
        <dbReference type="SAM" id="MobiDB-lite"/>
    </source>
</evidence>
<dbReference type="STRING" id="765440.A0A0C3FU98"/>
<feature type="region of interest" description="Disordered" evidence="1">
    <location>
        <begin position="1"/>
        <end position="38"/>
    </location>
</feature>
<dbReference type="InParanoid" id="A0A0C3FU98"/>
<dbReference type="AlphaFoldDB" id="A0A0C3FU98"/>
<feature type="region of interest" description="Disordered" evidence="1">
    <location>
        <begin position="604"/>
        <end position="651"/>
    </location>
</feature>
<feature type="compositionally biased region" description="Low complexity" evidence="1">
    <location>
        <begin position="388"/>
        <end position="403"/>
    </location>
</feature>
<reference evidence="2 3" key="1">
    <citation type="submission" date="2014-04" db="EMBL/GenBank/DDBJ databases">
        <authorList>
            <consortium name="DOE Joint Genome Institute"/>
            <person name="Kuo A."/>
            <person name="Tarkka M."/>
            <person name="Buscot F."/>
            <person name="Kohler A."/>
            <person name="Nagy L.G."/>
            <person name="Floudas D."/>
            <person name="Copeland A."/>
            <person name="Barry K.W."/>
            <person name="Cichocki N."/>
            <person name="Veneault-Fourrey C."/>
            <person name="LaButti K."/>
            <person name="Lindquist E.A."/>
            <person name="Lipzen A."/>
            <person name="Lundell T."/>
            <person name="Morin E."/>
            <person name="Murat C."/>
            <person name="Sun H."/>
            <person name="Tunlid A."/>
            <person name="Henrissat B."/>
            <person name="Grigoriev I.V."/>
            <person name="Hibbett D.S."/>
            <person name="Martin F."/>
            <person name="Nordberg H.P."/>
            <person name="Cantor M.N."/>
            <person name="Hua S.X."/>
        </authorList>
    </citation>
    <scope>NUCLEOTIDE SEQUENCE [LARGE SCALE GENOMIC DNA]</scope>
    <source>
        <strain evidence="2 3">F 1598</strain>
    </source>
</reference>
<dbReference type="HOGENOM" id="CLU_021700_0_0_1"/>
<gene>
    <name evidence="2" type="ORF">PILCRDRAFT_3664</name>
</gene>
<proteinExistence type="predicted"/>
<dbReference type="Proteomes" id="UP000054166">
    <property type="component" value="Unassembled WGS sequence"/>
</dbReference>
<protein>
    <submittedName>
        <fullName evidence="2">Uncharacterized protein</fullName>
    </submittedName>
</protein>
<evidence type="ECO:0000313" key="3">
    <source>
        <dbReference type="Proteomes" id="UP000054166"/>
    </source>
</evidence>
<accession>A0A0C3FU98</accession>
<evidence type="ECO:0000313" key="2">
    <source>
        <dbReference type="EMBL" id="KIM87955.1"/>
    </source>
</evidence>
<organism evidence="2 3">
    <name type="scientific">Piloderma croceum (strain F 1598)</name>
    <dbReference type="NCBI Taxonomy" id="765440"/>
    <lineage>
        <taxon>Eukaryota</taxon>
        <taxon>Fungi</taxon>
        <taxon>Dikarya</taxon>
        <taxon>Basidiomycota</taxon>
        <taxon>Agaricomycotina</taxon>
        <taxon>Agaricomycetes</taxon>
        <taxon>Agaricomycetidae</taxon>
        <taxon>Atheliales</taxon>
        <taxon>Atheliaceae</taxon>
        <taxon>Piloderma</taxon>
    </lineage>
</organism>
<dbReference type="EMBL" id="KN832978">
    <property type="protein sequence ID" value="KIM87955.1"/>
    <property type="molecule type" value="Genomic_DNA"/>
</dbReference>
<dbReference type="OrthoDB" id="3250313at2759"/>
<sequence>MVTDDADEEDNIPSEFSLVEADNDDDESDNLSAKEAERRQDIYKKLRTKLSQWYRRNYKHVPTTSDSTPNTLANSMVALFPSSMLKPSRKMAEISQYMLMYYDTRLKEEAECRLAIAERKFSQATEEERSEQGLKKPIPVAIRQETARVFWETESEATKEEVRASIDTSHTEELESWAAKQELPKTAQQYHHQLQTAGNLLRPIAEAIAKMMGVPVAIMMPVPIPEKNGDIECLSKPGALTSSTWNRQDPLGYEVAEKSLVAWAKTQFTLDELRLCSLPSPPSEGVSTPVPMPITPLSHPLQLGTSTHVSTPVPMPVTPSSHPLQLGTSTRVSTPVPMPVTPLSHPLQLGTSTRTPVPMPIAPLLRPLQLGTPPQTQDQPLSPLRHLPQISPSSRSSTKSPIPHRWPVNQLIPEEDHIDNLAILGVSPRLMPHQHLPLDTSNWSDRREVTATRDWGDEWVTCVKGFMEFQKSAGFPDEGPAYPAKGKPTEVSYWQKSHRPWKDQGLRMKPLAQFEKDWWSWWKSLQPNARGADDAEYMQPSRVDMDWTTLRAPGRNGFLLVMVSLAWWGKLSGCSEAWQLAMLDVTITLVCLCAQPVLASASASLKRKRRAQSPAPAASTSKHLAHPVVNSKVNTPGCDVRRSTRKSRNKG</sequence>
<keyword evidence="3" id="KW-1185">Reference proteome</keyword>